<reference evidence="2 3" key="1">
    <citation type="submission" date="2016-10" db="EMBL/GenBank/DDBJ databases">
        <authorList>
            <person name="de Groot N.N."/>
        </authorList>
    </citation>
    <scope>NUCLEOTIDE SEQUENCE [LARGE SCALE GENOMIC DNA]</scope>
    <source>
        <strain evidence="2 3">DSM 23413</strain>
    </source>
</reference>
<accession>A0A1H5SB28</accession>
<proteinExistence type="predicted"/>
<evidence type="ECO:0000313" key="2">
    <source>
        <dbReference type="EMBL" id="SEF47789.1"/>
    </source>
</evidence>
<organism evidence="2 3">
    <name type="scientific">Jhaorihella thermophila</name>
    <dbReference type="NCBI Taxonomy" id="488547"/>
    <lineage>
        <taxon>Bacteria</taxon>
        <taxon>Pseudomonadati</taxon>
        <taxon>Pseudomonadota</taxon>
        <taxon>Alphaproteobacteria</taxon>
        <taxon>Rhodobacterales</taxon>
        <taxon>Paracoccaceae</taxon>
        <taxon>Jhaorihella</taxon>
    </lineage>
</organism>
<evidence type="ECO:0000313" key="3">
    <source>
        <dbReference type="Proteomes" id="UP000236742"/>
    </source>
</evidence>
<keyword evidence="3" id="KW-1185">Reference proteome</keyword>
<sequence>MGTIETLAAKLAEDTLAVMDATGEDRLYVEVANVLGASSQTLEEAFLTEIRVRLAERTGRRFLVRRARELKAGKARPSDTAEGADERKGG</sequence>
<feature type="region of interest" description="Disordered" evidence="1">
    <location>
        <begin position="71"/>
        <end position="90"/>
    </location>
</feature>
<gene>
    <name evidence="2" type="ORF">SAMN05421751_101432</name>
</gene>
<evidence type="ECO:0000256" key="1">
    <source>
        <dbReference type="SAM" id="MobiDB-lite"/>
    </source>
</evidence>
<dbReference type="OrthoDB" id="7876148at2"/>
<dbReference type="EMBL" id="FNVD01000001">
    <property type="protein sequence ID" value="SEF47789.1"/>
    <property type="molecule type" value="Genomic_DNA"/>
</dbReference>
<name>A0A1H5SB28_9RHOB</name>
<dbReference type="Proteomes" id="UP000236742">
    <property type="component" value="Unassembled WGS sequence"/>
</dbReference>
<dbReference type="RefSeq" id="WP_104006444.1">
    <property type="nucleotide sequence ID" value="NZ_FNVD01000001.1"/>
</dbReference>
<dbReference type="AlphaFoldDB" id="A0A1H5SB28"/>
<protein>
    <submittedName>
        <fullName evidence="2">Uncharacterized protein</fullName>
    </submittedName>
</protein>